<dbReference type="NCBIfam" id="TIGR02946">
    <property type="entry name" value="acyl_WS_DGAT"/>
    <property type="match status" value="1"/>
</dbReference>
<gene>
    <name evidence="12" type="ORF">MSG_02844</name>
</gene>
<evidence type="ECO:0000256" key="4">
    <source>
        <dbReference type="ARBA" id="ARBA00013244"/>
    </source>
</evidence>
<comment type="catalytic activity">
    <reaction evidence="10 11">
        <text>an acyl-CoA + a 1,2-diacyl-sn-glycerol = a triacyl-sn-glycerol + CoA</text>
        <dbReference type="Rhea" id="RHEA:10868"/>
        <dbReference type="ChEBI" id="CHEBI:17815"/>
        <dbReference type="ChEBI" id="CHEBI:57287"/>
        <dbReference type="ChEBI" id="CHEBI:58342"/>
        <dbReference type="ChEBI" id="CHEBI:64615"/>
        <dbReference type="EC" id="2.3.1.20"/>
    </reaction>
</comment>
<dbReference type="SUPFAM" id="SSF52777">
    <property type="entry name" value="CoA-dependent acyltransferases"/>
    <property type="match status" value="1"/>
</dbReference>
<evidence type="ECO:0000256" key="1">
    <source>
        <dbReference type="ARBA" id="ARBA00004771"/>
    </source>
</evidence>
<dbReference type="InterPro" id="IPR004255">
    <property type="entry name" value="O-acyltransferase_WSD1_N"/>
</dbReference>
<dbReference type="AlphaFoldDB" id="A0A1Z4EJ49"/>
<evidence type="ECO:0000256" key="7">
    <source>
        <dbReference type="ARBA" id="ARBA00022798"/>
    </source>
</evidence>
<dbReference type="EC" id="2.3.1.20" evidence="4 11"/>
<dbReference type="EMBL" id="AP018164">
    <property type="protein sequence ID" value="BAX92988.1"/>
    <property type="molecule type" value="Genomic_DNA"/>
</dbReference>
<keyword evidence="5 11" id="KW-0444">Lipid biosynthesis</keyword>
<comment type="similarity">
    <text evidence="3 11">Belongs to the long-chain O-acyltransferase family.</text>
</comment>
<evidence type="ECO:0000256" key="11">
    <source>
        <dbReference type="RuleBase" id="RU361241"/>
    </source>
</evidence>
<keyword evidence="13" id="KW-1185">Reference proteome</keyword>
<dbReference type="KEGG" id="mshg:MSG_02844"/>
<dbReference type="GO" id="GO:0005886">
    <property type="term" value="C:plasma membrane"/>
    <property type="evidence" value="ECO:0007669"/>
    <property type="project" value="TreeGrafter"/>
</dbReference>
<name>A0A1Z4EJ49_9MYCO</name>
<dbReference type="RefSeq" id="WP_096440499.1">
    <property type="nucleotide sequence ID" value="NZ_AP018164.1"/>
</dbReference>
<dbReference type="GO" id="GO:0006071">
    <property type="term" value="P:glycerol metabolic process"/>
    <property type="evidence" value="ECO:0007669"/>
    <property type="project" value="UniProtKB-KW"/>
</dbReference>
<sequence length="473" mass="51602">MKPMDPLDAAMMAAEMVSSPMHAGAVLILSPPAHSGPRYVDELYRETLAGNQSIDPRLRRYPHRGLDTGGIWVWRDSVDVDVNRHFSRRTVSGGRDGFWRLIGELHAERLDRSGPMWMAYLIDGVDDDRFAFYIKVHHTLIDGVAGLRMIADALSSDPKRRSMPPFYADRREQSAPSSATTGLLTHLFAPIRTVIDTTASGVDLIQRVVTGELSTLIDSLVGHTTVLPFAAPYTRVNGRLSAERAVCAGSWAKDRIQAVGQAAAVSGNDVITAMIAGVMRRWLDDRGELPGQSVVGVCPITLRDRESDPRDGQQGNMFGLWLCPLGTNVDDPLARLDVIHRSMSEGKRWVAKRGSAASLLTNAGSIAATVVAPLLPFTPKVRTGFNLPISHVPGPQREMYWNGAHIEEIYPVSTVYDGMALNVTTCSYSDRVGFGYAADRKAVPDIDRLIPLTELSLVELESALGLLPDGAAR</sequence>
<evidence type="ECO:0000256" key="6">
    <source>
        <dbReference type="ARBA" id="ARBA00022679"/>
    </source>
</evidence>
<comment type="pathway">
    <text evidence="1 11">Glycerolipid metabolism; triacylglycerol biosynthesis.</text>
</comment>
<dbReference type="GO" id="GO:0004144">
    <property type="term" value="F:diacylglycerol O-acyltransferase activity"/>
    <property type="evidence" value="ECO:0007669"/>
    <property type="project" value="UniProtKB-EC"/>
</dbReference>
<comment type="pathway">
    <text evidence="2">Lipid metabolism.</text>
</comment>
<dbReference type="GO" id="GO:0071731">
    <property type="term" value="P:response to nitric oxide"/>
    <property type="evidence" value="ECO:0007669"/>
    <property type="project" value="TreeGrafter"/>
</dbReference>
<dbReference type="InterPro" id="IPR014292">
    <property type="entry name" value="Acyl_transf_WS/DGAT"/>
</dbReference>
<keyword evidence="7 11" id="KW-0319">Glycerol metabolism</keyword>
<evidence type="ECO:0000256" key="2">
    <source>
        <dbReference type="ARBA" id="ARBA00005189"/>
    </source>
</evidence>
<dbReference type="PANTHER" id="PTHR31650">
    <property type="entry name" value="O-ACYLTRANSFERASE (WSD1-LIKE) FAMILY PROTEIN"/>
    <property type="match status" value="1"/>
</dbReference>
<dbReference type="GO" id="GO:0051701">
    <property type="term" value="P:biological process involved in interaction with host"/>
    <property type="evidence" value="ECO:0007669"/>
    <property type="project" value="TreeGrafter"/>
</dbReference>
<protein>
    <recommendedName>
        <fullName evidence="4 11">Diacylglycerol O-acyltransferase</fullName>
        <ecNumber evidence="4 11">2.3.1.20</ecNumber>
    </recommendedName>
</protein>
<evidence type="ECO:0000256" key="5">
    <source>
        <dbReference type="ARBA" id="ARBA00022516"/>
    </source>
</evidence>
<keyword evidence="9 11" id="KW-0012">Acyltransferase</keyword>
<dbReference type="Pfam" id="PF03007">
    <property type="entry name" value="WS_DGAT_cat"/>
    <property type="match status" value="1"/>
</dbReference>
<evidence type="ECO:0000256" key="9">
    <source>
        <dbReference type="ARBA" id="ARBA00023315"/>
    </source>
</evidence>
<evidence type="ECO:0000313" key="12">
    <source>
        <dbReference type="EMBL" id="BAX92988.1"/>
    </source>
</evidence>
<dbReference type="GO" id="GO:0001666">
    <property type="term" value="P:response to hypoxia"/>
    <property type="evidence" value="ECO:0007669"/>
    <property type="project" value="TreeGrafter"/>
</dbReference>
<keyword evidence="6 11" id="KW-0808">Transferase</keyword>
<evidence type="ECO:0000256" key="8">
    <source>
        <dbReference type="ARBA" id="ARBA00023098"/>
    </source>
</evidence>
<reference evidence="13" key="1">
    <citation type="submission" date="2017-06" db="EMBL/GenBank/DDBJ databases">
        <title>Complete Genome Sequence of Mycobacterium shigaense.</title>
        <authorList>
            <person name="Fukano H."/>
            <person name="Yoshida M."/>
            <person name="Kazumi Y."/>
            <person name="Ogura Y."/>
            <person name="Mitarai S."/>
            <person name="Hayashi T."/>
            <person name="Hoshino Y."/>
        </authorList>
    </citation>
    <scope>NUCLEOTIDE SEQUENCE [LARGE SCALE GENOMIC DNA]</scope>
    <source>
        <strain evidence="13">UN-152</strain>
    </source>
</reference>
<keyword evidence="8 11" id="KW-0443">Lipid metabolism</keyword>
<evidence type="ECO:0000313" key="13">
    <source>
        <dbReference type="Proteomes" id="UP000217736"/>
    </source>
</evidence>
<dbReference type="InterPro" id="IPR009721">
    <property type="entry name" value="O-acyltransferase_WSD1_C"/>
</dbReference>
<dbReference type="Pfam" id="PF06974">
    <property type="entry name" value="WS_DGAT_C"/>
    <property type="match status" value="1"/>
</dbReference>
<evidence type="ECO:0000256" key="3">
    <source>
        <dbReference type="ARBA" id="ARBA00009587"/>
    </source>
</evidence>
<organism evidence="12 13">
    <name type="scientific">Mycobacterium shigaense</name>
    <dbReference type="NCBI Taxonomy" id="722731"/>
    <lineage>
        <taxon>Bacteria</taxon>
        <taxon>Bacillati</taxon>
        <taxon>Actinomycetota</taxon>
        <taxon>Actinomycetes</taxon>
        <taxon>Mycobacteriales</taxon>
        <taxon>Mycobacteriaceae</taxon>
        <taxon>Mycobacterium</taxon>
        <taxon>Mycobacterium simiae complex</taxon>
    </lineage>
</organism>
<dbReference type="OrthoDB" id="9810950at2"/>
<accession>A0A1Z4EJ49</accession>
<evidence type="ECO:0000256" key="10">
    <source>
        <dbReference type="ARBA" id="ARBA00048109"/>
    </source>
</evidence>
<dbReference type="InterPro" id="IPR045034">
    <property type="entry name" value="O-acyltransferase_WSD1-like"/>
</dbReference>
<proteinExistence type="inferred from homology"/>
<dbReference type="Proteomes" id="UP000217736">
    <property type="component" value="Chromosome"/>
</dbReference>
<dbReference type="UniPathway" id="UPA00282"/>
<dbReference type="GO" id="GO:0019432">
    <property type="term" value="P:triglyceride biosynthetic process"/>
    <property type="evidence" value="ECO:0007669"/>
    <property type="project" value="UniProtKB-UniPathway"/>
</dbReference>
<dbReference type="PANTHER" id="PTHR31650:SF1">
    <property type="entry name" value="WAX ESTER SYNTHASE_DIACYLGLYCEROL ACYLTRANSFERASE 4-RELATED"/>
    <property type="match status" value="1"/>
</dbReference>